<proteinExistence type="predicted"/>
<dbReference type="PROSITE" id="PS51257">
    <property type="entry name" value="PROKAR_LIPOPROTEIN"/>
    <property type="match status" value="1"/>
</dbReference>
<sequence length="95" mass="10076">MRKLFLLAAGLAMTLTACQKDEVSPSAGATSQTITVSIPQGVQTRAAAADFGDGSQIDRCLLQIYRNGQPYGEQQTATVTGNTATFNLRLVAQQK</sequence>
<accession>K1TUP9</accession>
<organism evidence="1">
    <name type="scientific">human gut metagenome</name>
    <dbReference type="NCBI Taxonomy" id="408170"/>
    <lineage>
        <taxon>unclassified sequences</taxon>
        <taxon>metagenomes</taxon>
        <taxon>organismal metagenomes</taxon>
    </lineage>
</organism>
<name>K1TUP9_9ZZZZ</name>
<protein>
    <recommendedName>
        <fullName evidence="2">Lipoprotein</fullName>
    </recommendedName>
</protein>
<evidence type="ECO:0008006" key="2">
    <source>
        <dbReference type="Google" id="ProtNLM"/>
    </source>
</evidence>
<dbReference type="CDD" id="cd13120">
    <property type="entry name" value="BF2867_like_N"/>
    <property type="match status" value="1"/>
</dbReference>
<reference evidence="1" key="1">
    <citation type="journal article" date="2013" name="Environ. Microbiol.">
        <title>Microbiota from the distal guts of lean and obese adolescents exhibit partial functional redundancy besides clear differences in community structure.</title>
        <authorList>
            <person name="Ferrer M."/>
            <person name="Ruiz A."/>
            <person name="Lanza F."/>
            <person name="Haange S.B."/>
            <person name="Oberbach A."/>
            <person name="Till H."/>
            <person name="Bargiela R."/>
            <person name="Campoy C."/>
            <person name="Segura M.T."/>
            <person name="Richter M."/>
            <person name="von Bergen M."/>
            <person name="Seifert J."/>
            <person name="Suarez A."/>
        </authorList>
    </citation>
    <scope>NUCLEOTIDE SEQUENCE</scope>
</reference>
<dbReference type="EMBL" id="AJWY01005325">
    <property type="protein sequence ID" value="EKC69940.1"/>
    <property type="molecule type" value="Genomic_DNA"/>
</dbReference>
<comment type="caution">
    <text evidence="1">The sequence shown here is derived from an EMBL/GenBank/DDBJ whole genome shotgun (WGS) entry which is preliminary data.</text>
</comment>
<feature type="non-terminal residue" evidence="1">
    <location>
        <position position="95"/>
    </location>
</feature>
<evidence type="ECO:0000313" key="1">
    <source>
        <dbReference type="EMBL" id="EKC69940.1"/>
    </source>
</evidence>
<gene>
    <name evidence="1" type="ORF">LEA_08043</name>
</gene>
<dbReference type="AlphaFoldDB" id="K1TUP9"/>